<reference evidence="6" key="2">
    <citation type="journal article" date="2011" name="BMC Genomics">
        <title>Using RNA-seq to determine the transcriptional landscape and the hypoxic response of the pathogenic yeast Candida parapsilosis.</title>
        <authorList>
            <person name="Guida A."/>
            <person name="Lindstaedt C."/>
            <person name="Maguire S.L."/>
            <person name="Ding C."/>
            <person name="Higgins D.G."/>
            <person name="Corton N.J."/>
            <person name="Berriman M."/>
            <person name="Butler G."/>
        </authorList>
    </citation>
    <scope>GENOME REANNOTATION</scope>
    <source>
        <strain evidence="6">CDC 317 / ATCC MYA-4646</strain>
    </source>
</reference>
<dbReference type="SUPFAM" id="SSF51430">
    <property type="entry name" value="NAD(P)-linked oxidoreductase"/>
    <property type="match status" value="1"/>
</dbReference>
<dbReference type="STRING" id="578454.G8BK76"/>
<dbReference type="Pfam" id="PF00248">
    <property type="entry name" value="Aldo_ket_red"/>
    <property type="match status" value="1"/>
</dbReference>
<accession>G8BK76</accession>
<organism evidence="4 6">
    <name type="scientific">Candida parapsilosis (strain CDC 317 / ATCC MYA-4646)</name>
    <name type="common">Yeast</name>
    <name type="synonym">Monilia parapsilosis</name>
    <dbReference type="NCBI Taxonomy" id="578454"/>
    <lineage>
        <taxon>Eukaryota</taxon>
        <taxon>Fungi</taxon>
        <taxon>Dikarya</taxon>
        <taxon>Ascomycota</taxon>
        <taxon>Saccharomycotina</taxon>
        <taxon>Pichiomycetes</taxon>
        <taxon>Debaryomycetaceae</taxon>
        <taxon>Candida/Lodderomyces clade</taxon>
        <taxon>Candida</taxon>
    </lineage>
</organism>
<dbReference type="Gene3D" id="3.20.20.100">
    <property type="entry name" value="NADP-dependent oxidoreductase domain"/>
    <property type="match status" value="1"/>
</dbReference>
<dbReference type="InterPro" id="IPR050791">
    <property type="entry name" value="Aldo-Keto_reductase"/>
</dbReference>
<evidence type="ECO:0000313" key="6">
    <source>
        <dbReference type="Proteomes" id="UP000005221"/>
    </source>
</evidence>
<dbReference type="eggNOG" id="KOG1575">
    <property type="taxonomic scope" value="Eukaryota"/>
</dbReference>
<feature type="domain" description="NADP-dependent oxidoreductase" evidence="2">
    <location>
        <begin position="12"/>
        <end position="331"/>
    </location>
</feature>
<evidence type="ECO:0000313" key="4">
    <source>
        <dbReference type="EMBL" id="CCE45141.1"/>
    </source>
</evidence>
<dbReference type="CGD" id="CAL0000155785">
    <property type="gene designation" value="CPAR2_701460"/>
</dbReference>
<evidence type="ECO:0000313" key="5">
    <source>
        <dbReference type="EnsemblFungi" id="CPAR2_701460-T-p1"/>
    </source>
</evidence>
<dbReference type="EnsemblFungi" id="CPAR2_701460-T">
    <property type="protein sequence ID" value="CPAR2_701460-T-p1"/>
    <property type="gene ID" value="CPAR2_701460"/>
</dbReference>
<dbReference type="GO" id="GO:0005737">
    <property type="term" value="C:cytoplasm"/>
    <property type="evidence" value="ECO:0007669"/>
    <property type="project" value="TreeGrafter"/>
</dbReference>
<name>G8BK76_CANPC</name>
<reference evidence="6" key="1">
    <citation type="journal article" date="2009" name="Nature">
        <title>Evolution of pathogenicity and sexual reproduction in eight Candida genomes.</title>
        <authorList>
            <person name="Butler G."/>
            <person name="Rasmussen M.D."/>
            <person name="Lin M.F."/>
            <person name="Santos M.A."/>
            <person name="Sakthikumar S."/>
            <person name="Munro C.A."/>
            <person name="Rheinbay E."/>
            <person name="Grabherr M."/>
            <person name="Forche A."/>
            <person name="Reedy J.L."/>
            <person name="Agrafioti I."/>
            <person name="Arnaud M.B."/>
            <person name="Bates S."/>
            <person name="Brown A.J."/>
            <person name="Brunke S."/>
            <person name="Costanzo M.C."/>
            <person name="Fitzpatrick D.A."/>
            <person name="de Groot P.W."/>
            <person name="Harris D."/>
            <person name="Hoyer L.L."/>
            <person name="Hube B."/>
            <person name="Klis F.M."/>
            <person name="Kodira C."/>
            <person name="Lennard N."/>
            <person name="Logue M.E."/>
            <person name="Martin R."/>
            <person name="Neiman A.M."/>
            <person name="Nikolaou E."/>
            <person name="Quail M.A."/>
            <person name="Quinn J."/>
            <person name="Santos M.C."/>
            <person name="Schmitzberger F.F."/>
            <person name="Sherlock G."/>
            <person name="Shah P."/>
            <person name="Silverstein K.A."/>
            <person name="Skrzypek M.S."/>
            <person name="Soll D."/>
            <person name="Staggs R."/>
            <person name="Stansfield I."/>
            <person name="Stumpf M.P."/>
            <person name="Sudbery P.E."/>
            <person name="Srikantha T."/>
            <person name="Zeng Q."/>
            <person name="Berman J."/>
            <person name="Berriman M."/>
            <person name="Heitman J."/>
            <person name="Gow N.A."/>
            <person name="Lorenz M.C."/>
            <person name="Birren B.W."/>
            <person name="Kellis M."/>
            <person name="Cuomo C.A."/>
        </authorList>
    </citation>
    <scope>NUCLEOTIDE SEQUENCE [LARGE SCALE GENOMIC DNA]</scope>
    <source>
        <strain evidence="6">CDC 317 / ATCC MYA-4646</strain>
    </source>
</reference>
<keyword evidence="6" id="KW-1185">Reference proteome</keyword>
<dbReference type="PANTHER" id="PTHR43625">
    <property type="entry name" value="AFLATOXIN B1 ALDEHYDE REDUCTASE"/>
    <property type="match status" value="1"/>
</dbReference>
<dbReference type="GO" id="GO:0016491">
    <property type="term" value="F:oxidoreductase activity"/>
    <property type="evidence" value="ECO:0007669"/>
    <property type="project" value="UniProtKB-KW"/>
</dbReference>
<dbReference type="CDD" id="cd19077">
    <property type="entry name" value="AKR_AKR8A1-2"/>
    <property type="match status" value="1"/>
</dbReference>
<dbReference type="VEuPathDB" id="FungiDB:CPAR2_701460"/>
<gene>
    <name evidence="3 4" type="ordered locus">CPAR2_701460</name>
</gene>
<sequence length="352" mass="38927">MTPQPIEIPGKFGFGTMSMTWTSQPPPIQQSIETLKFVTSHPEYGVKFINGGDFYGPNDANLKLLQQFLFANDPKINQDLVISIKGGVDPATLKPDGSKEYIGKSIENVASYFPKKDGNGGSGPKLIFEAARVDPQVPYKDTISYIKEYVDNGTIDGISLSEVGIKSIETATAIAPISCVELELSLFSQDLIDNGILAFLSQKQIPIIAYSPLCRGILTDYCVEHADTFLSEIPQGHFKHTLDKFQPENFAANLIPLKKLYDFAHDVKHTSLESLALSWILKISGQHNYKGIDQVTRILPIPSGSSIERVKLNFGNFVELTDDDLRTIDLILKENPIKGLRYNAQSEGSLFQ</sequence>
<dbReference type="EMBL" id="HE605209">
    <property type="protein sequence ID" value="CCE45141.1"/>
    <property type="molecule type" value="Genomic_DNA"/>
</dbReference>
<dbReference type="InterPro" id="IPR023210">
    <property type="entry name" value="NADP_OxRdtase_dom"/>
</dbReference>
<protein>
    <submittedName>
        <fullName evidence="5">Aldo_ket_red domain-containing protein</fullName>
    </submittedName>
</protein>
<evidence type="ECO:0000259" key="2">
    <source>
        <dbReference type="Pfam" id="PF00248"/>
    </source>
</evidence>
<dbReference type="PANTHER" id="PTHR43625:SF78">
    <property type="entry name" value="PYRIDOXAL REDUCTASE-RELATED"/>
    <property type="match status" value="1"/>
</dbReference>
<dbReference type="Proteomes" id="UP000005221">
    <property type="component" value="Chromosome 7"/>
</dbReference>
<proteinExistence type="predicted"/>
<evidence type="ECO:0000313" key="3">
    <source>
        <dbReference type="CGD" id="CAL0000155785"/>
    </source>
</evidence>
<evidence type="ECO:0000256" key="1">
    <source>
        <dbReference type="ARBA" id="ARBA00023002"/>
    </source>
</evidence>
<reference evidence="4" key="3">
    <citation type="submission" date="2011-10" db="EMBL/GenBank/DDBJ databases">
        <title>Transcriptional landscape of the pathogenic yeast Candida parapsilosis.</title>
        <authorList>
            <person name="Guida A."/>
            <person name="Lindstaedt C."/>
            <person name="Maguire S.L."/>
            <person name="Ding C."/>
            <person name="Higgins D.G."/>
            <person name="Harris D."/>
            <person name="Berriman M."/>
            <person name="Butler G."/>
        </authorList>
    </citation>
    <scope>NUCLEOTIDE SEQUENCE</scope>
    <source>
        <strain evidence="4">CDC317</strain>
    </source>
</reference>
<reference evidence="5" key="4">
    <citation type="submission" date="2025-05" db="UniProtKB">
        <authorList>
            <consortium name="EnsemblFungi"/>
        </authorList>
    </citation>
    <scope>IDENTIFICATION</scope>
</reference>
<dbReference type="OrthoDB" id="37537at2759"/>
<dbReference type="AlphaFoldDB" id="G8BK76"/>
<dbReference type="InterPro" id="IPR036812">
    <property type="entry name" value="NAD(P)_OxRdtase_dom_sf"/>
</dbReference>
<keyword evidence="1" id="KW-0560">Oxidoreductase</keyword>